<sequence>MVLPFKRRNQRALSKVILPRDAPHVEPPQDASLVISRYTAFPLSII</sequence>
<organism evidence="1 2">
    <name type="scientific">Halomonas huangheensis</name>
    <dbReference type="NCBI Taxonomy" id="1178482"/>
    <lineage>
        <taxon>Bacteria</taxon>
        <taxon>Pseudomonadati</taxon>
        <taxon>Pseudomonadota</taxon>
        <taxon>Gammaproteobacteria</taxon>
        <taxon>Oceanospirillales</taxon>
        <taxon>Halomonadaceae</taxon>
        <taxon>Halomonas</taxon>
    </lineage>
</organism>
<dbReference type="EMBL" id="AVBC01000026">
    <property type="protein sequence ID" value="ERL51324.1"/>
    <property type="molecule type" value="Genomic_DNA"/>
</dbReference>
<protein>
    <submittedName>
        <fullName evidence="1">Uncharacterized protein</fullName>
    </submittedName>
</protein>
<dbReference type="Proteomes" id="UP000019113">
    <property type="component" value="Unassembled WGS sequence"/>
</dbReference>
<accession>W1N748</accession>
<name>W1N748_9GAMM</name>
<keyword evidence="2" id="KW-1185">Reference proteome</keyword>
<comment type="caution">
    <text evidence="1">The sequence shown here is derived from an EMBL/GenBank/DDBJ whole genome shotgun (WGS) entry which is preliminary data.</text>
</comment>
<evidence type="ECO:0000313" key="1">
    <source>
        <dbReference type="EMBL" id="ERL51324.1"/>
    </source>
</evidence>
<gene>
    <name evidence="1" type="ORF">BJB45_14120</name>
</gene>
<dbReference type="AlphaFoldDB" id="W1N748"/>
<proteinExistence type="predicted"/>
<evidence type="ECO:0000313" key="2">
    <source>
        <dbReference type="Proteomes" id="UP000019113"/>
    </source>
</evidence>
<reference evidence="1 2" key="1">
    <citation type="submission" date="2013-08" db="EMBL/GenBank/DDBJ databases">
        <title>draft genome of Halomonas huanghegensis, strain BJGMM-B45T.</title>
        <authorList>
            <person name="Miao C."/>
            <person name="Wan Y."/>
            <person name="Jin W."/>
        </authorList>
    </citation>
    <scope>NUCLEOTIDE SEQUENCE [LARGE SCALE GENOMIC DNA]</scope>
    <source>
        <strain evidence="1 2">BJGMM-B45</strain>
    </source>
</reference>